<sequence length="409" mass="46963">ASLSEAEEALRSTKQKSNFQRLTRLLMCGGAVLLREVFDSIHSHANLPTTLSDPSVERQLREARLTRPEWNCLYPSPGVYGKSSDFDISLICKLLRTICSLTSPPTGWYSLPNDFDHSLGADLLRIKYYRNEVYAHSNNLEIPDEDFLDRWGKISEALLRIAAHLCPEKQNNWKDAMEKFLRDPLTPEEERYAEELELWYQKDIDNTKVLRELQGHPTIIFGKLSRKEGKGKIESNKKGMQLINGSIDFPTAMLRVGMAIESFLQYGVVVTPGEMQRNQQEIPAEVDLWNVIVAFEHPFRLLFGYLGNTLNVFIEDIELGSLLITVKCSSLQILEGLWEDYVSGHLNQVVQETLVTHEVLEILGIDDVKLKVFISEEEYRHGKRILTAENSGLHHPRRPRGRYWRRGKV</sequence>
<gene>
    <name evidence="3" type="ORF">PEVE_00003431</name>
</gene>
<dbReference type="InterPro" id="IPR041249">
    <property type="entry name" value="HEPN_DZIP3"/>
</dbReference>
<dbReference type="Pfam" id="PF20694">
    <property type="entry name" value="TRADD-like_N"/>
    <property type="match status" value="1"/>
</dbReference>
<evidence type="ECO:0000259" key="1">
    <source>
        <dbReference type="Pfam" id="PF18738"/>
    </source>
</evidence>
<dbReference type="PANTHER" id="PTHR46844">
    <property type="entry name" value="SLR5058 PROTEIN"/>
    <property type="match status" value="1"/>
</dbReference>
<protein>
    <recommendedName>
        <fullName evidence="5">DZIP3-like HEPN domain-containing protein</fullName>
    </recommendedName>
</protein>
<comment type="caution">
    <text evidence="3">The sequence shown here is derived from an EMBL/GenBank/DDBJ whole genome shotgun (WGS) entry which is preliminary data.</text>
</comment>
<evidence type="ECO:0008006" key="5">
    <source>
        <dbReference type="Google" id="ProtNLM"/>
    </source>
</evidence>
<dbReference type="EMBL" id="CALNXI010001201">
    <property type="protein sequence ID" value="CAH3159853.1"/>
    <property type="molecule type" value="Genomic_DNA"/>
</dbReference>
<dbReference type="PANTHER" id="PTHR46844:SF1">
    <property type="entry name" value="SLR5058 PROTEIN"/>
    <property type="match status" value="1"/>
</dbReference>
<feature type="non-terminal residue" evidence="3">
    <location>
        <position position="1"/>
    </location>
</feature>
<evidence type="ECO:0000313" key="4">
    <source>
        <dbReference type="Proteomes" id="UP001159427"/>
    </source>
</evidence>
<organism evidence="3 4">
    <name type="scientific">Porites evermanni</name>
    <dbReference type="NCBI Taxonomy" id="104178"/>
    <lineage>
        <taxon>Eukaryota</taxon>
        <taxon>Metazoa</taxon>
        <taxon>Cnidaria</taxon>
        <taxon>Anthozoa</taxon>
        <taxon>Hexacorallia</taxon>
        <taxon>Scleractinia</taxon>
        <taxon>Fungiina</taxon>
        <taxon>Poritidae</taxon>
        <taxon>Porites</taxon>
    </lineage>
</organism>
<keyword evidence="4" id="KW-1185">Reference proteome</keyword>
<proteinExistence type="predicted"/>
<dbReference type="Proteomes" id="UP001159427">
    <property type="component" value="Unassembled WGS sequence"/>
</dbReference>
<evidence type="ECO:0000313" key="3">
    <source>
        <dbReference type="EMBL" id="CAH3159853.1"/>
    </source>
</evidence>
<feature type="domain" description="TRADD-like N-terminal" evidence="2">
    <location>
        <begin position="302"/>
        <end position="352"/>
    </location>
</feature>
<feature type="domain" description="DZIP3-like HEPN" evidence="1">
    <location>
        <begin position="45"/>
        <end position="174"/>
    </location>
</feature>
<dbReference type="Pfam" id="PF18738">
    <property type="entry name" value="HEPN_DZIP3"/>
    <property type="match status" value="1"/>
</dbReference>
<dbReference type="InterPro" id="IPR049341">
    <property type="entry name" value="TRADD-like_N"/>
</dbReference>
<accession>A0ABN8Q988</accession>
<name>A0ABN8Q988_9CNID</name>
<evidence type="ECO:0000259" key="2">
    <source>
        <dbReference type="Pfam" id="PF20694"/>
    </source>
</evidence>
<reference evidence="3 4" key="1">
    <citation type="submission" date="2022-05" db="EMBL/GenBank/DDBJ databases">
        <authorList>
            <consortium name="Genoscope - CEA"/>
            <person name="William W."/>
        </authorList>
    </citation>
    <scope>NUCLEOTIDE SEQUENCE [LARGE SCALE GENOMIC DNA]</scope>
</reference>